<dbReference type="EMBL" id="BSRI01000001">
    <property type="protein sequence ID" value="GLV54423.1"/>
    <property type="molecule type" value="Genomic_DNA"/>
</dbReference>
<feature type="region of interest" description="Disordered" evidence="1">
    <location>
        <begin position="37"/>
        <end position="69"/>
    </location>
</feature>
<proteinExistence type="predicted"/>
<protein>
    <submittedName>
        <fullName evidence="2">Uncharacterized protein</fullName>
    </submittedName>
</protein>
<name>A0ABQ6FNN2_9CHLR</name>
<keyword evidence="3" id="KW-1185">Reference proteome</keyword>
<sequence length="69" mass="7705">MLSKEAFDQWCWQLGLSDQTKEVITRIRTSNPSRCVQGSAGNVSETYPPSKWGSQSSLRATRMNSPLPC</sequence>
<evidence type="ECO:0000313" key="3">
    <source>
        <dbReference type="Proteomes" id="UP001344906"/>
    </source>
</evidence>
<evidence type="ECO:0000256" key="1">
    <source>
        <dbReference type="SAM" id="MobiDB-lite"/>
    </source>
</evidence>
<evidence type="ECO:0000313" key="2">
    <source>
        <dbReference type="EMBL" id="GLV54423.1"/>
    </source>
</evidence>
<gene>
    <name evidence="2" type="ORF">KDH_12700</name>
</gene>
<comment type="caution">
    <text evidence="2">The sequence shown here is derived from an EMBL/GenBank/DDBJ whole genome shotgun (WGS) entry which is preliminary data.</text>
</comment>
<organism evidence="2 3">
    <name type="scientific">Dictyobacter halimunensis</name>
    <dbReference type="NCBI Taxonomy" id="3026934"/>
    <lineage>
        <taxon>Bacteria</taxon>
        <taxon>Bacillati</taxon>
        <taxon>Chloroflexota</taxon>
        <taxon>Ktedonobacteria</taxon>
        <taxon>Ktedonobacterales</taxon>
        <taxon>Dictyobacteraceae</taxon>
        <taxon>Dictyobacter</taxon>
    </lineage>
</organism>
<accession>A0ABQ6FNN2</accession>
<reference evidence="2 3" key="1">
    <citation type="submission" date="2023-02" db="EMBL/GenBank/DDBJ databases">
        <title>Dictyobacter halimunensis sp. nov., a new member of the class Ktedonobacteria from forest soil in a geothermal area.</title>
        <authorList>
            <person name="Rachmania M.K."/>
            <person name="Ningsih F."/>
            <person name="Sakai Y."/>
            <person name="Yabe S."/>
            <person name="Yokota A."/>
            <person name="Sjamsuridzal W."/>
        </authorList>
    </citation>
    <scope>NUCLEOTIDE SEQUENCE [LARGE SCALE GENOMIC DNA]</scope>
    <source>
        <strain evidence="2 3">S3.2.2.5</strain>
    </source>
</reference>
<dbReference type="Proteomes" id="UP001344906">
    <property type="component" value="Unassembled WGS sequence"/>
</dbReference>